<dbReference type="EMBL" id="CAMPGE010029497">
    <property type="protein sequence ID" value="CAI2386973.1"/>
    <property type="molecule type" value="Genomic_DNA"/>
</dbReference>
<comment type="caution">
    <text evidence="1">The sequence shown here is derived from an EMBL/GenBank/DDBJ whole genome shotgun (WGS) entry which is preliminary data.</text>
</comment>
<dbReference type="AlphaFoldDB" id="A0AAD1Y9E9"/>
<protein>
    <submittedName>
        <fullName evidence="1">Uncharacterized protein</fullName>
    </submittedName>
</protein>
<reference evidence="1" key="1">
    <citation type="submission" date="2023-07" db="EMBL/GenBank/DDBJ databases">
        <authorList>
            <consortium name="AG Swart"/>
            <person name="Singh M."/>
            <person name="Singh A."/>
            <person name="Seah K."/>
            <person name="Emmerich C."/>
        </authorList>
    </citation>
    <scope>NUCLEOTIDE SEQUENCE</scope>
    <source>
        <strain evidence="1">DP1</strain>
    </source>
</reference>
<gene>
    <name evidence="1" type="ORF">ECRASSUSDP1_LOCUS28599</name>
</gene>
<keyword evidence="2" id="KW-1185">Reference proteome</keyword>
<proteinExistence type="predicted"/>
<organism evidence="1 2">
    <name type="scientific">Euplotes crassus</name>
    <dbReference type="NCBI Taxonomy" id="5936"/>
    <lineage>
        <taxon>Eukaryota</taxon>
        <taxon>Sar</taxon>
        <taxon>Alveolata</taxon>
        <taxon>Ciliophora</taxon>
        <taxon>Intramacronucleata</taxon>
        <taxon>Spirotrichea</taxon>
        <taxon>Hypotrichia</taxon>
        <taxon>Euplotida</taxon>
        <taxon>Euplotidae</taxon>
        <taxon>Moneuplotes</taxon>
    </lineage>
</organism>
<sequence>MLRCFKLSGEVPNLEESCKSNVLEFKILLLNTESNQGEELESEILKAQRNHLNSIAKILEFMNIQNYWKITKLRHLSFFLEQITETNQSLNLCN</sequence>
<accession>A0AAD1Y9E9</accession>
<dbReference type="Proteomes" id="UP001295684">
    <property type="component" value="Unassembled WGS sequence"/>
</dbReference>
<evidence type="ECO:0000313" key="2">
    <source>
        <dbReference type="Proteomes" id="UP001295684"/>
    </source>
</evidence>
<evidence type="ECO:0000313" key="1">
    <source>
        <dbReference type="EMBL" id="CAI2386973.1"/>
    </source>
</evidence>
<name>A0AAD1Y9E9_EUPCR</name>